<accession>A0A4Q7V4X0</accession>
<keyword evidence="6" id="KW-1185">Reference proteome</keyword>
<dbReference type="Pfam" id="PF00501">
    <property type="entry name" value="AMP-binding"/>
    <property type="match status" value="1"/>
</dbReference>
<dbReference type="InterPro" id="IPR020845">
    <property type="entry name" value="AMP-binding_CS"/>
</dbReference>
<dbReference type="InterPro" id="IPR025110">
    <property type="entry name" value="AMP-bd_C"/>
</dbReference>
<evidence type="ECO:0000256" key="1">
    <source>
        <dbReference type="ARBA" id="ARBA00006432"/>
    </source>
</evidence>
<sequence length="511" mass="55455">MVEYPTTHARERPDHPAVIDVRDGSTLTYGRLEERSRALAHVLWGWGLRPGDHVALAVANRIEFYEFCWAAHRIGLYYTAVNTHLAPDEARFVVNDCGARALLVDSSLPELADALESGVDRVTHRIAVGGPRPGHEDYEVLASAGTGPLPHEGEGEKMLYTSGTTGTPKGVARPLTDGEPGSVFLIRPLMLGMGFDRDTVLMNPAPLYHSAPLGYGFGVHRLGGTVLISGRFDAEQCLESMQRHRATHGLFVPTHFVRMLRVPDKERYDLSSLVTAAHGAAPCPPSVKREMIDWWGPVIVEYYAGTEGAGMTLLDSQQWLDHPGSVGRPVSGAVHIVDEASGEELPTGETGAVYFSGGVAFRYHGDDAKTAGAYGPNGWSTLGDIGRLDGDGYLYLSDRKSFTVISGGVNIYPQEAENVLIGHPLVSDVAAFGIPDDDLGEVLIAVVEPVEGATVGPDSGAEILAWCTERLSRQKCPRRIEFRDRLPRADNGKLYKRTLRDEYTGARTPPP</sequence>
<dbReference type="Gene3D" id="3.40.50.12780">
    <property type="entry name" value="N-terminal domain of ligase-like"/>
    <property type="match status" value="1"/>
</dbReference>
<dbReference type="PANTHER" id="PTHR43201:SF5">
    <property type="entry name" value="MEDIUM-CHAIN ACYL-COA LIGASE ACSF2, MITOCHONDRIAL"/>
    <property type="match status" value="1"/>
</dbReference>
<dbReference type="InterPro" id="IPR000873">
    <property type="entry name" value="AMP-dep_synth/lig_dom"/>
</dbReference>
<proteinExistence type="inferred from homology"/>
<evidence type="ECO:0000313" key="6">
    <source>
        <dbReference type="Proteomes" id="UP000291591"/>
    </source>
</evidence>
<dbReference type="PROSITE" id="PS00455">
    <property type="entry name" value="AMP_BINDING"/>
    <property type="match status" value="1"/>
</dbReference>
<dbReference type="RefSeq" id="WP_130291786.1">
    <property type="nucleotide sequence ID" value="NZ_SHKL01000001.1"/>
</dbReference>
<dbReference type="EMBL" id="SHKL01000001">
    <property type="protein sequence ID" value="RZT87669.1"/>
    <property type="molecule type" value="Genomic_DNA"/>
</dbReference>
<dbReference type="Pfam" id="PF13193">
    <property type="entry name" value="AMP-binding_C"/>
    <property type="match status" value="1"/>
</dbReference>
<evidence type="ECO:0000259" key="4">
    <source>
        <dbReference type="Pfam" id="PF13193"/>
    </source>
</evidence>
<comment type="caution">
    <text evidence="5">The sequence shown here is derived from an EMBL/GenBank/DDBJ whole genome shotgun (WGS) entry which is preliminary data.</text>
</comment>
<gene>
    <name evidence="5" type="ORF">EV383_4595</name>
</gene>
<dbReference type="AlphaFoldDB" id="A0A4Q7V4X0"/>
<feature type="domain" description="AMP-binding enzyme C-terminal" evidence="4">
    <location>
        <begin position="415"/>
        <end position="493"/>
    </location>
</feature>
<dbReference type="SUPFAM" id="SSF56801">
    <property type="entry name" value="Acetyl-CoA synthetase-like"/>
    <property type="match status" value="1"/>
</dbReference>
<reference evidence="5 6" key="1">
    <citation type="submission" date="2019-02" db="EMBL/GenBank/DDBJ databases">
        <title>Sequencing the genomes of 1000 actinobacteria strains.</title>
        <authorList>
            <person name="Klenk H.-P."/>
        </authorList>
    </citation>
    <scope>NUCLEOTIDE SEQUENCE [LARGE SCALE GENOMIC DNA]</scope>
    <source>
        <strain evidence="5 6">DSM 45779</strain>
    </source>
</reference>
<dbReference type="OrthoDB" id="9803968at2"/>
<name>A0A4Q7V4X0_PSEST</name>
<dbReference type="InterPro" id="IPR045851">
    <property type="entry name" value="AMP-bd_C_sf"/>
</dbReference>
<evidence type="ECO:0000259" key="3">
    <source>
        <dbReference type="Pfam" id="PF00501"/>
    </source>
</evidence>
<protein>
    <submittedName>
        <fullName evidence="5">Fatty-acyl-CoA synthase</fullName>
    </submittedName>
</protein>
<dbReference type="InterPro" id="IPR042099">
    <property type="entry name" value="ANL_N_sf"/>
</dbReference>
<dbReference type="Gene3D" id="3.30.300.30">
    <property type="match status" value="1"/>
</dbReference>
<keyword evidence="2" id="KW-0436">Ligase</keyword>
<dbReference type="Proteomes" id="UP000291591">
    <property type="component" value="Unassembled WGS sequence"/>
</dbReference>
<dbReference type="GO" id="GO:0031956">
    <property type="term" value="F:medium-chain fatty acid-CoA ligase activity"/>
    <property type="evidence" value="ECO:0007669"/>
    <property type="project" value="TreeGrafter"/>
</dbReference>
<evidence type="ECO:0000256" key="2">
    <source>
        <dbReference type="ARBA" id="ARBA00022598"/>
    </source>
</evidence>
<evidence type="ECO:0000313" key="5">
    <source>
        <dbReference type="EMBL" id="RZT87669.1"/>
    </source>
</evidence>
<organism evidence="5 6">
    <name type="scientific">Pseudonocardia sediminis</name>
    <dbReference type="NCBI Taxonomy" id="1397368"/>
    <lineage>
        <taxon>Bacteria</taxon>
        <taxon>Bacillati</taxon>
        <taxon>Actinomycetota</taxon>
        <taxon>Actinomycetes</taxon>
        <taxon>Pseudonocardiales</taxon>
        <taxon>Pseudonocardiaceae</taxon>
        <taxon>Pseudonocardia</taxon>
    </lineage>
</organism>
<dbReference type="GO" id="GO:0006631">
    <property type="term" value="P:fatty acid metabolic process"/>
    <property type="evidence" value="ECO:0007669"/>
    <property type="project" value="TreeGrafter"/>
</dbReference>
<comment type="similarity">
    <text evidence="1">Belongs to the ATP-dependent AMP-binding enzyme family.</text>
</comment>
<feature type="domain" description="AMP-dependent synthetase/ligase" evidence="3">
    <location>
        <begin position="7"/>
        <end position="358"/>
    </location>
</feature>
<dbReference type="PANTHER" id="PTHR43201">
    <property type="entry name" value="ACYL-COA SYNTHETASE"/>
    <property type="match status" value="1"/>
</dbReference>